<dbReference type="EMBL" id="ABEU02000003">
    <property type="protein sequence ID" value="PNR57824.1"/>
    <property type="molecule type" value="Genomic_DNA"/>
</dbReference>
<dbReference type="AlphaFoldDB" id="A0A2K1KVL8"/>
<evidence type="ECO:0000313" key="2">
    <source>
        <dbReference type="EMBL" id="PNR57824.1"/>
    </source>
</evidence>
<reference evidence="2 4" key="1">
    <citation type="journal article" date="2008" name="Science">
        <title>The Physcomitrella genome reveals evolutionary insights into the conquest of land by plants.</title>
        <authorList>
            <person name="Rensing S."/>
            <person name="Lang D."/>
            <person name="Zimmer A."/>
            <person name="Terry A."/>
            <person name="Salamov A."/>
            <person name="Shapiro H."/>
            <person name="Nishiyama T."/>
            <person name="Perroud P.-F."/>
            <person name="Lindquist E."/>
            <person name="Kamisugi Y."/>
            <person name="Tanahashi T."/>
            <person name="Sakakibara K."/>
            <person name="Fujita T."/>
            <person name="Oishi K."/>
            <person name="Shin-I T."/>
            <person name="Kuroki Y."/>
            <person name="Toyoda A."/>
            <person name="Suzuki Y."/>
            <person name="Hashimoto A."/>
            <person name="Yamaguchi K."/>
            <person name="Sugano A."/>
            <person name="Kohara Y."/>
            <person name="Fujiyama A."/>
            <person name="Anterola A."/>
            <person name="Aoki S."/>
            <person name="Ashton N."/>
            <person name="Barbazuk W.B."/>
            <person name="Barker E."/>
            <person name="Bennetzen J."/>
            <person name="Bezanilla M."/>
            <person name="Blankenship R."/>
            <person name="Cho S.H."/>
            <person name="Dutcher S."/>
            <person name="Estelle M."/>
            <person name="Fawcett J.A."/>
            <person name="Gundlach H."/>
            <person name="Hanada K."/>
            <person name="Heyl A."/>
            <person name="Hicks K.A."/>
            <person name="Hugh J."/>
            <person name="Lohr M."/>
            <person name="Mayer K."/>
            <person name="Melkozernov A."/>
            <person name="Murata T."/>
            <person name="Nelson D."/>
            <person name="Pils B."/>
            <person name="Prigge M."/>
            <person name="Reiss B."/>
            <person name="Renner T."/>
            <person name="Rombauts S."/>
            <person name="Rushton P."/>
            <person name="Sanderfoot A."/>
            <person name="Schween G."/>
            <person name="Shiu S.-H."/>
            <person name="Stueber K."/>
            <person name="Theodoulou F.L."/>
            <person name="Tu H."/>
            <person name="Van de Peer Y."/>
            <person name="Verrier P.J."/>
            <person name="Waters E."/>
            <person name="Wood A."/>
            <person name="Yang L."/>
            <person name="Cove D."/>
            <person name="Cuming A."/>
            <person name="Hasebe M."/>
            <person name="Lucas S."/>
            <person name="Mishler D.B."/>
            <person name="Reski R."/>
            <person name="Grigoriev I."/>
            <person name="Quatrano R.S."/>
            <person name="Boore J.L."/>
        </authorList>
    </citation>
    <scope>NUCLEOTIDE SEQUENCE [LARGE SCALE GENOMIC DNA]</scope>
    <source>
        <strain evidence="3 4">cv. Gransden 2004</strain>
    </source>
</reference>
<accession>A0A2K1KVL8</accession>
<protein>
    <submittedName>
        <fullName evidence="2 3">Uncharacterized protein</fullName>
    </submittedName>
</protein>
<keyword evidence="4" id="KW-1185">Reference proteome</keyword>
<feature type="coiled-coil region" evidence="1">
    <location>
        <begin position="141"/>
        <end position="176"/>
    </location>
</feature>
<sequence>MVEIAHSDAVNPTAAPMASSFDSNRMFLNVSFYGIRNGAWVWACHRRMANAHRQRVEVEVNAYLQSEIRKAEARAATAESSIEQKRIKDEARAIELRKREEAKVEQDIRAAEVKADKIVANAKEEAIKMMAYAAEECEKGIADSHTQAERAKAEREEMKRREIAELKDRAEQMKITGELPFYEKEKKGMGTKVKHALACHHGA</sequence>
<evidence type="ECO:0000313" key="3">
    <source>
        <dbReference type="EnsemblPlants" id="Pp3c3_22810V3.1"/>
    </source>
</evidence>
<name>A0A2K1KVL8_PHYPA</name>
<dbReference type="Gramene" id="Pp3c3_22810V3.1">
    <property type="protein sequence ID" value="Pp3c3_22810V3.1"/>
    <property type="gene ID" value="Pp3c3_22810"/>
</dbReference>
<dbReference type="EnsemblPlants" id="Pp3c3_22810V3.1">
    <property type="protein sequence ID" value="Pp3c3_22810V3.1"/>
    <property type="gene ID" value="Pp3c3_22810"/>
</dbReference>
<gene>
    <name evidence="3" type="primary">LOC112280556</name>
    <name evidence="2" type="ORF">PHYPA_004818</name>
</gene>
<organism evidence="2">
    <name type="scientific">Physcomitrium patens</name>
    <name type="common">Spreading-leaved earth moss</name>
    <name type="synonym">Physcomitrella patens</name>
    <dbReference type="NCBI Taxonomy" id="3218"/>
    <lineage>
        <taxon>Eukaryota</taxon>
        <taxon>Viridiplantae</taxon>
        <taxon>Streptophyta</taxon>
        <taxon>Embryophyta</taxon>
        <taxon>Bryophyta</taxon>
        <taxon>Bryophytina</taxon>
        <taxon>Bryopsida</taxon>
        <taxon>Funariidae</taxon>
        <taxon>Funariales</taxon>
        <taxon>Funariaceae</taxon>
        <taxon>Physcomitrium</taxon>
    </lineage>
</organism>
<feature type="coiled-coil region" evidence="1">
    <location>
        <begin position="61"/>
        <end position="88"/>
    </location>
</feature>
<dbReference type="PaxDb" id="3218-PP1S47_123V6.1"/>
<dbReference type="Gramene" id="Pp3c3_22810V3.5">
    <property type="protein sequence ID" value="Pp3c3_22810V3.5"/>
    <property type="gene ID" value="Pp3c3_22810"/>
</dbReference>
<keyword evidence="1" id="KW-0175">Coiled coil</keyword>
<reference evidence="3" key="3">
    <citation type="submission" date="2020-12" db="UniProtKB">
        <authorList>
            <consortium name="EnsemblPlants"/>
        </authorList>
    </citation>
    <scope>IDENTIFICATION</scope>
</reference>
<dbReference type="EnsemblPlants" id="Pp3c3_22810V3.5">
    <property type="protein sequence ID" value="Pp3c3_22810V3.5"/>
    <property type="gene ID" value="Pp3c3_22810"/>
</dbReference>
<proteinExistence type="predicted"/>
<dbReference type="Proteomes" id="UP000006727">
    <property type="component" value="Chromosome 3"/>
</dbReference>
<evidence type="ECO:0000313" key="4">
    <source>
        <dbReference type="Proteomes" id="UP000006727"/>
    </source>
</evidence>
<reference evidence="2 4" key="2">
    <citation type="journal article" date="2018" name="Plant J.">
        <title>The Physcomitrella patens chromosome-scale assembly reveals moss genome structure and evolution.</title>
        <authorList>
            <person name="Lang D."/>
            <person name="Ullrich K.K."/>
            <person name="Murat F."/>
            <person name="Fuchs J."/>
            <person name="Jenkins J."/>
            <person name="Haas F.B."/>
            <person name="Piednoel M."/>
            <person name="Gundlach H."/>
            <person name="Van Bel M."/>
            <person name="Meyberg R."/>
            <person name="Vives C."/>
            <person name="Morata J."/>
            <person name="Symeonidi A."/>
            <person name="Hiss M."/>
            <person name="Muchero W."/>
            <person name="Kamisugi Y."/>
            <person name="Saleh O."/>
            <person name="Blanc G."/>
            <person name="Decker E.L."/>
            <person name="van Gessel N."/>
            <person name="Grimwood J."/>
            <person name="Hayes R.D."/>
            <person name="Graham S.W."/>
            <person name="Gunter L.E."/>
            <person name="McDaniel S.F."/>
            <person name="Hoernstein S.N.W."/>
            <person name="Larsson A."/>
            <person name="Li F.W."/>
            <person name="Perroud P.F."/>
            <person name="Phillips J."/>
            <person name="Ranjan P."/>
            <person name="Rokshar D.S."/>
            <person name="Rothfels C.J."/>
            <person name="Schneider L."/>
            <person name="Shu S."/>
            <person name="Stevenson D.W."/>
            <person name="Thummler F."/>
            <person name="Tillich M."/>
            <person name="Villarreal Aguilar J.C."/>
            <person name="Widiez T."/>
            <person name="Wong G.K."/>
            <person name="Wymore A."/>
            <person name="Zhang Y."/>
            <person name="Zimmer A.D."/>
            <person name="Quatrano R.S."/>
            <person name="Mayer K.F.X."/>
            <person name="Goodstein D."/>
            <person name="Casacuberta J.M."/>
            <person name="Vandepoele K."/>
            <person name="Reski R."/>
            <person name="Cuming A.C."/>
            <person name="Tuskan G.A."/>
            <person name="Maumus F."/>
            <person name="Salse J."/>
            <person name="Schmutz J."/>
            <person name="Rensing S.A."/>
        </authorList>
    </citation>
    <scope>NUCLEOTIDE SEQUENCE [LARGE SCALE GENOMIC DNA]</scope>
    <source>
        <strain evidence="3 4">cv. Gransden 2004</strain>
    </source>
</reference>
<evidence type="ECO:0000256" key="1">
    <source>
        <dbReference type="SAM" id="Coils"/>
    </source>
</evidence>